<evidence type="ECO:0000256" key="4">
    <source>
        <dbReference type="ARBA" id="ARBA00023125"/>
    </source>
</evidence>
<evidence type="ECO:0000313" key="14">
    <source>
        <dbReference type="Proteomes" id="UP001142055"/>
    </source>
</evidence>
<evidence type="ECO:0000256" key="6">
    <source>
        <dbReference type="ARBA" id="ARBA00023163"/>
    </source>
</evidence>
<comment type="subcellular location">
    <subcellularLocation>
        <location evidence="1 9 10">Nucleus</location>
    </subcellularLocation>
</comment>
<dbReference type="PROSITE" id="PS50071">
    <property type="entry name" value="HOMEOBOX_2"/>
    <property type="match status" value="1"/>
</dbReference>
<dbReference type="InterPro" id="IPR017970">
    <property type="entry name" value="Homeobox_CS"/>
</dbReference>
<feature type="compositionally biased region" description="Low complexity" evidence="11">
    <location>
        <begin position="1"/>
        <end position="15"/>
    </location>
</feature>
<evidence type="ECO:0000256" key="11">
    <source>
        <dbReference type="SAM" id="MobiDB-lite"/>
    </source>
</evidence>
<evidence type="ECO:0000256" key="2">
    <source>
        <dbReference type="ARBA" id="ARBA00022473"/>
    </source>
</evidence>
<dbReference type="InterPro" id="IPR009057">
    <property type="entry name" value="Homeodomain-like_sf"/>
</dbReference>
<feature type="DNA-binding region" description="Homeobox" evidence="9">
    <location>
        <begin position="461"/>
        <end position="520"/>
    </location>
</feature>
<dbReference type="SUPFAM" id="SSF46689">
    <property type="entry name" value="Homeodomain-like"/>
    <property type="match status" value="1"/>
</dbReference>
<dbReference type="PANTHER" id="PTHR46110:SF3">
    <property type="entry name" value="HOMEOBOX PROTEIN HMX"/>
    <property type="match status" value="1"/>
</dbReference>
<dbReference type="GO" id="GO:0000977">
    <property type="term" value="F:RNA polymerase II transcription regulatory region sequence-specific DNA binding"/>
    <property type="evidence" value="ECO:0007669"/>
    <property type="project" value="TreeGrafter"/>
</dbReference>
<keyword evidence="4 9" id="KW-0238">DNA-binding</keyword>
<dbReference type="FunFam" id="1.10.10.60:FF:000053">
    <property type="entry name" value="H6 family homeobox 2"/>
    <property type="match status" value="1"/>
</dbReference>
<feature type="compositionally biased region" description="Acidic residues" evidence="11">
    <location>
        <begin position="399"/>
        <end position="410"/>
    </location>
</feature>
<dbReference type="PROSITE" id="PS00027">
    <property type="entry name" value="HOMEOBOX_1"/>
    <property type="match status" value="1"/>
</dbReference>
<dbReference type="PANTHER" id="PTHR46110">
    <property type="entry name" value="HOMEOBOX PROTEIN HMX"/>
    <property type="match status" value="1"/>
</dbReference>
<dbReference type="InterPro" id="IPR001356">
    <property type="entry name" value="HD"/>
</dbReference>
<evidence type="ECO:0000256" key="1">
    <source>
        <dbReference type="ARBA" id="ARBA00004123"/>
    </source>
</evidence>
<evidence type="ECO:0000256" key="5">
    <source>
        <dbReference type="ARBA" id="ARBA00023155"/>
    </source>
</evidence>
<dbReference type="Gene3D" id="1.10.10.60">
    <property type="entry name" value="Homeodomain-like"/>
    <property type="match status" value="1"/>
</dbReference>
<name>A0A9Q0MD86_BLOTA</name>
<accession>A0A9Q0MD86</accession>
<proteinExistence type="inferred from homology"/>
<keyword evidence="6" id="KW-0804">Transcription</keyword>
<reference evidence="13" key="1">
    <citation type="submission" date="2022-12" db="EMBL/GenBank/DDBJ databases">
        <title>Genome assemblies of Blomia tropicalis.</title>
        <authorList>
            <person name="Cui Y."/>
        </authorList>
    </citation>
    <scope>NUCLEOTIDE SEQUENCE</scope>
    <source>
        <tissue evidence="13">Adult mites</tissue>
    </source>
</reference>
<feature type="compositionally biased region" description="Low complexity" evidence="11">
    <location>
        <begin position="363"/>
        <end position="383"/>
    </location>
</feature>
<dbReference type="Proteomes" id="UP001142055">
    <property type="component" value="Chromosome 1"/>
</dbReference>
<keyword evidence="5 9" id="KW-0371">Homeobox</keyword>
<dbReference type="AlphaFoldDB" id="A0A9Q0MD86"/>
<evidence type="ECO:0000313" key="13">
    <source>
        <dbReference type="EMBL" id="KAJ6222342.1"/>
    </source>
</evidence>
<feature type="domain" description="Homeobox" evidence="12">
    <location>
        <begin position="459"/>
        <end position="519"/>
    </location>
</feature>
<sequence length="617" mass="66005">MAIISTESSSDHSSIVNNESHRNNHRSTPSPTRSSPTPTSVVSSNGSNSDQSLSSNLHNNPLISYANSLACDLTTGSNHHHHHPQFHPGIMSLGPFSDSSFVNSVLVKSLTSSAMEKSQRKVGQLFRDEPASMKNSNTKANLNFSISNILSKESNNLMNNLRDNLFSVNQHLQRANGQTTPSGTTAPTATPFQLDQSALALHSTLLSAHFLSGHHHHHHHQPLMGSSAPSLSTPLSELTKSQFLPSMLLASGGTVGGLPRKPTPWYPWSLSASTGGLLSTNSFESTFGSPVNLFGTKESIKESLCTQEAFLPFHKLAKSDTTTTTTSAAAVATANTNSINESKSNSPGSVMLSNPGSPAYGISLGLGLSGQHQQHQHQLQQQQTANKCAMIHSDDGDDAEIELEDDDDDMGGNGSDSESERDGINGSKHLYSMNKSGDSANGNNNNNNNGNNGGSIGNKRKKKTRTVFTRSQVFQLESTFDMKRYLSSSERAGLAASLHLTETQVKIWFQNRRNKWKRQLAAELEAANMAQRMRSVPMLYHPSAVEGPTSTTATASAAIGGIDHSIQQALTSYYYSSISSAMSTNVPTTITTLSAAIVEPLSTSTLQSSPTITSIAA</sequence>
<comment type="caution">
    <text evidence="13">The sequence shown here is derived from an EMBL/GenBank/DDBJ whole genome shotgun (WGS) entry which is preliminary data.</text>
</comment>
<feature type="compositionally biased region" description="Low complexity" evidence="11">
    <location>
        <begin position="434"/>
        <end position="450"/>
    </location>
</feature>
<dbReference type="GO" id="GO:0005634">
    <property type="term" value="C:nucleus"/>
    <property type="evidence" value="ECO:0007669"/>
    <property type="project" value="UniProtKB-SubCell"/>
</dbReference>
<evidence type="ECO:0000256" key="10">
    <source>
        <dbReference type="RuleBase" id="RU000682"/>
    </source>
</evidence>
<feature type="region of interest" description="Disordered" evidence="11">
    <location>
        <begin position="1"/>
        <end position="56"/>
    </location>
</feature>
<organism evidence="13 14">
    <name type="scientific">Blomia tropicalis</name>
    <name type="common">Mite</name>
    <dbReference type="NCBI Taxonomy" id="40697"/>
    <lineage>
        <taxon>Eukaryota</taxon>
        <taxon>Metazoa</taxon>
        <taxon>Ecdysozoa</taxon>
        <taxon>Arthropoda</taxon>
        <taxon>Chelicerata</taxon>
        <taxon>Arachnida</taxon>
        <taxon>Acari</taxon>
        <taxon>Acariformes</taxon>
        <taxon>Sarcoptiformes</taxon>
        <taxon>Astigmata</taxon>
        <taxon>Glycyphagoidea</taxon>
        <taxon>Echimyopodidae</taxon>
        <taxon>Blomia</taxon>
    </lineage>
</organism>
<evidence type="ECO:0000256" key="7">
    <source>
        <dbReference type="ARBA" id="ARBA00023242"/>
    </source>
</evidence>
<keyword evidence="14" id="KW-1185">Reference proteome</keyword>
<feature type="compositionally biased region" description="Low complexity" evidence="11">
    <location>
        <begin position="26"/>
        <end position="56"/>
    </location>
</feature>
<dbReference type="Pfam" id="PF00046">
    <property type="entry name" value="Homeodomain"/>
    <property type="match status" value="1"/>
</dbReference>
<dbReference type="CDD" id="cd00086">
    <property type="entry name" value="homeodomain"/>
    <property type="match status" value="1"/>
</dbReference>
<comment type="similarity">
    <text evidence="8">Belongs to the HMX homeobox family.</text>
</comment>
<evidence type="ECO:0000259" key="12">
    <source>
        <dbReference type="PROSITE" id="PS50071"/>
    </source>
</evidence>
<evidence type="ECO:0000256" key="9">
    <source>
        <dbReference type="PROSITE-ProRule" id="PRU00108"/>
    </source>
</evidence>
<evidence type="ECO:0000256" key="8">
    <source>
        <dbReference type="ARBA" id="ARBA00038165"/>
    </source>
</evidence>
<protein>
    <recommendedName>
        <fullName evidence="12">Homeobox domain-containing protein</fullName>
    </recommendedName>
</protein>
<keyword evidence="2" id="KW-0217">Developmental protein</keyword>
<gene>
    <name evidence="13" type="ORF">RDWZM_000887</name>
</gene>
<feature type="region of interest" description="Disordered" evidence="11">
    <location>
        <begin position="399"/>
        <end position="465"/>
    </location>
</feature>
<dbReference type="EMBL" id="JAPWDV010000001">
    <property type="protein sequence ID" value="KAJ6222342.1"/>
    <property type="molecule type" value="Genomic_DNA"/>
</dbReference>
<dbReference type="InterPro" id="IPR051300">
    <property type="entry name" value="HMX_Homeobox_TF"/>
</dbReference>
<keyword evidence="7 9" id="KW-0539">Nucleus</keyword>
<evidence type="ECO:0000256" key="3">
    <source>
        <dbReference type="ARBA" id="ARBA00023015"/>
    </source>
</evidence>
<dbReference type="PRINTS" id="PR00024">
    <property type="entry name" value="HOMEOBOX"/>
</dbReference>
<feature type="region of interest" description="Disordered" evidence="11">
    <location>
        <begin position="363"/>
        <end position="386"/>
    </location>
</feature>
<keyword evidence="3" id="KW-0805">Transcription regulation</keyword>
<dbReference type="SMART" id="SM00389">
    <property type="entry name" value="HOX"/>
    <property type="match status" value="1"/>
</dbReference>
<dbReference type="GO" id="GO:0000981">
    <property type="term" value="F:DNA-binding transcription factor activity, RNA polymerase II-specific"/>
    <property type="evidence" value="ECO:0007669"/>
    <property type="project" value="InterPro"/>
</dbReference>
<dbReference type="InterPro" id="IPR020479">
    <property type="entry name" value="HD_metazoa"/>
</dbReference>